<comment type="caution">
    <text evidence="2">The sequence shown here is derived from an EMBL/GenBank/DDBJ whole genome shotgun (WGS) entry which is preliminary data.</text>
</comment>
<protein>
    <recommendedName>
        <fullName evidence="4">Secreted protein</fullName>
    </recommendedName>
</protein>
<evidence type="ECO:0000313" key="3">
    <source>
        <dbReference type="Proteomes" id="UP001589575"/>
    </source>
</evidence>
<evidence type="ECO:0000313" key="2">
    <source>
        <dbReference type="EMBL" id="MFB9074632.1"/>
    </source>
</evidence>
<dbReference type="Proteomes" id="UP001589575">
    <property type="component" value="Unassembled WGS sequence"/>
</dbReference>
<accession>A0ABV5G6S9</accession>
<proteinExistence type="predicted"/>
<evidence type="ECO:0000256" key="1">
    <source>
        <dbReference type="SAM" id="MobiDB-lite"/>
    </source>
</evidence>
<sequence>MPGRTWRRASPVWTTASAATTPWWPAPGRPPTWSPAGTGPRSASTSSRTMSPSSSPMGICTTWRSPVTPSACRASHSAAWWPRRCAASGTWNRTCWCRSAATPPPTGCWNPQNPGMASSTTPRGPWTGGATCWPRRPWSASISCARTSRSTSWETGFAAGTSPWSSTDPFPPPH</sequence>
<gene>
    <name evidence="2" type="ORF">ACFFX0_26965</name>
</gene>
<feature type="region of interest" description="Disordered" evidence="1">
    <location>
        <begin position="147"/>
        <end position="174"/>
    </location>
</feature>
<organism evidence="2 3">
    <name type="scientific">Citricoccus parietis</name>
    <dbReference type="NCBI Taxonomy" id="592307"/>
    <lineage>
        <taxon>Bacteria</taxon>
        <taxon>Bacillati</taxon>
        <taxon>Actinomycetota</taxon>
        <taxon>Actinomycetes</taxon>
        <taxon>Micrococcales</taxon>
        <taxon>Micrococcaceae</taxon>
        <taxon>Citricoccus</taxon>
    </lineage>
</organism>
<feature type="region of interest" description="Disordered" evidence="1">
    <location>
        <begin position="1"/>
        <end position="57"/>
    </location>
</feature>
<feature type="compositionally biased region" description="Low complexity" evidence="1">
    <location>
        <begin position="41"/>
        <end position="57"/>
    </location>
</feature>
<feature type="compositionally biased region" description="Pro residues" evidence="1">
    <location>
        <begin position="24"/>
        <end position="33"/>
    </location>
</feature>
<evidence type="ECO:0008006" key="4">
    <source>
        <dbReference type="Google" id="ProtNLM"/>
    </source>
</evidence>
<name>A0ABV5G6S9_9MICC</name>
<feature type="compositionally biased region" description="Low complexity" evidence="1">
    <location>
        <begin position="9"/>
        <end position="23"/>
    </location>
</feature>
<reference evidence="2 3" key="1">
    <citation type="submission" date="2024-09" db="EMBL/GenBank/DDBJ databases">
        <authorList>
            <person name="Sun Q."/>
            <person name="Mori K."/>
        </authorList>
    </citation>
    <scope>NUCLEOTIDE SEQUENCE [LARGE SCALE GENOMIC DNA]</scope>
    <source>
        <strain evidence="2 3">CCM 7609</strain>
    </source>
</reference>
<dbReference type="EMBL" id="JBHMFI010000002">
    <property type="protein sequence ID" value="MFB9074632.1"/>
    <property type="molecule type" value="Genomic_DNA"/>
</dbReference>
<keyword evidence="3" id="KW-1185">Reference proteome</keyword>